<dbReference type="PANTHER" id="PTHR22754">
    <property type="entry name" value="DISCO-INTERACTING PROTEIN 2 DIP2 -RELATED"/>
    <property type="match status" value="1"/>
</dbReference>
<evidence type="ECO:0000313" key="6">
    <source>
        <dbReference type="EMBL" id="RVW44126.1"/>
    </source>
</evidence>
<dbReference type="InterPro" id="IPR045851">
    <property type="entry name" value="AMP-bd_C_sf"/>
</dbReference>
<dbReference type="GO" id="GO:0008610">
    <property type="term" value="P:lipid biosynthetic process"/>
    <property type="evidence" value="ECO:0007669"/>
    <property type="project" value="InterPro"/>
</dbReference>
<feature type="transmembrane region" description="Helical" evidence="3">
    <location>
        <begin position="239"/>
        <end position="261"/>
    </location>
</feature>
<dbReference type="InterPro" id="IPR000873">
    <property type="entry name" value="AMP-dep_synth/lig_dom"/>
</dbReference>
<protein>
    <submittedName>
        <fullName evidence="6">Long-chain-fatty-acid--AMP ligase FadD26</fullName>
    </submittedName>
</protein>
<accession>A0A438E8N1</accession>
<evidence type="ECO:0000256" key="2">
    <source>
        <dbReference type="ARBA" id="ARBA00023098"/>
    </source>
</evidence>
<dbReference type="InterPro" id="IPR040097">
    <property type="entry name" value="FAAL/FAAC"/>
</dbReference>
<evidence type="ECO:0000256" key="1">
    <source>
        <dbReference type="ARBA" id="ARBA00022832"/>
    </source>
</evidence>
<dbReference type="GO" id="GO:0016874">
    <property type="term" value="F:ligase activity"/>
    <property type="evidence" value="ECO:0007669"/>
    <property type="project" value="UniProtKB-KW"/>
</dbReference>
<evidence type="ECO:0000256" key="3">
    <source>
        <dbReference type="SAM" id="Phobius"/>
    </source>
</evidence>
<keyword evidence="6" id="KW-0436">Ligase</keyword>
<dbReference type="Pfam" id="PF23024">
    <property type="entry name" value="AMP-dom_DIP2-like"/>
    <property type="match status" value="1"/>
</dbReference>
<dbReference type="Pfam" id="PF00501">
    <property type="entry name" value="AMP-binding"/>
    <property type="match status" value="1"/>
</dbReference>
<comment type="caution">
    <text evidence="6">The sequence shown here is derived from an EMBL/GenBank/DDBJ whole genome shotgun (WGS) entry which is preliminary data.</text>
</comment>
<dbReference type="PANTHER" id="PTHR22754:SF40">
    <property type="entry name" value="OS01G0636300 PROTEIN"/>
    <property type="match status" value="1"/>
</dbReference>
<dbReference type="EMBL" id="QGNW01001361">
    <property type="protein sequence ID" value="RVW44126.1"/>
    <property type="molecule type" value="Genomic_DNA"/>
</dbReference>
<dbReference type="SUPFAM" id="SSF56801">
    <property type="entry name" value="Acetyl-CoA synthetase-like"/>
    <property type="match status" value="1"/>
</dbReference>
<gene>
    <name evidence="6" type="primary">fadD26_0</name>
    <name evidence="6" type="ORF">CK203_108460</name>
</gene>
<feature type="domain" description="AMP-binding enzyme C-terminal" evidence="5">
    <location>
        <begin position="480"/>
        <end position="580"/>
    </location>
</feature>
<keyword evidence="2" id="KW-0443">Lipid metabolism</keyword>
<sequence length="700" mass="77737">MNYENYDPYFPDQPVVDLYLPVWANLPAFRSKAAFIWAEDGATLTYAQLNSSAQSISAKILHRLKRGDTVVILCSPGLELVEIIFGCQRAGLLSVPIFPPHPSFTKEDHYHLVRVLSQTKPKAAIAQHGFIAAVKRYVSSPVSDKRLCELLQGVRWISTDDVKDGKEGNSSSGSLPYHGCKADEMYLVQFTSGATGIPKPVLVTAGAAAHNVRTARKAYHLHPNSVIVSWLPQYHDCGLMFLLLTIVSGATCVLTSPIAFVNRPRLWLELISEYKATCTPVPSFALPLVVKRGGIDKGTLPINLWRLKNLIVINEPIYRDSVEEFVNAFLPFGLNPACISPSYGLAENCTFVSTAWRNNGGSSSFPNIPSYNKLLPSARLASECIDEEEMDILVMNEETQEPVEDGIEGEIWVSSSSNASGYLDHPSLTRYVFLGRLSNKVSSCFVRTGDRGIVKGEERYLFITGRSSDIIELQSGEQIHPHYIETAAYNSCQKFLRGGCLAAFKISRTVVLVAEMQRREEETRILKIICEGIRDSVLREEKIGIGLVVLVKAGCVPKTTSGKIQRWATKDKLIGGKMKVVMEMQFEENGRSIEAGASKRNGGRVMVGEEMGNDVISLSSAPTQNLRLWCGAWWEGSRSWSDSLRGCKSWSSWCVGEEDSKAVSSWCWGRRQRPTSLWYCCVGEEEKDREGKGFNFQTSR</sequence>
<dbReference type="Gene3D" id="3.40.50.12780">
    <property type="entry name" value="N-terminal domain of ligase-like"/>
    <property type="match status" value="1"/>
</dbReference>
<keyword evidence="3" id="KW-0472">Membrane</keyword>
<keyword evidence="3" id="KW-1133">Transmembrane helix</keyword>
<reference evidence="6 7" key="1">
    <citation type="journal article" date="2018" name="PLoS Genet.">
        <title>Population sequencing reveals clonal diversity and ancestral inbreeding in the grapevine cultivar Chardonnay.</title>
        <authorList>
            <person name="Roach M.J."/>
            <person name="Johnson D.L."/>
            <person name="Bohlmann J."/>
            <person name="van Vuuren H.J."/>
            <person name="Jones S.J."/>
            <person name="Pretorius I.S."/>
            <person name="Schmidt S.A."/>
            <person name="Borneman A.R."/>
        </authorList>
    </citation>
    <scope>NUCLEOTIDE SEQUENCE [LARGE SCALE GENOMIC DNA]</scope>
    <source>
        <strain evidence="7">cv. Chardonnay</strain>
        <tissue evidence="6">Leaf</tissue>
    </source>
</reference>
<evidence type="ECO:0000259" key="4">
    <source>
        <dbReference type="Pfam" id="PF00501"/>
    </source>
</evidence>
<dbReference type="InterPro" id="IPR025110">
    <property type="entry name" value="AMP-bd_C"/>
</dbReference>
<dbReference type="GO" id="GO:0006631">
    <property type="term" value="P:fatty acid metabolic process"/>
    <property type="evidence" value="ECO:0007669"/>
    <property type="project" value="UniProtKB-KW"/>
</dbReference>
<keyword evidence="1" id="KW-0276">Fatty acid metabolism</keyword>
<feature type="domain" description="AMP-dependent synthetase/ligase" evidence="4">
    <location>
        <begin position="29"/>
        <end position="423"/>
    </location>
</feature>
<proteinExistence type="predicted"/>
<keyword evidence="3" id="KW-0812">Transmembrane</keyword>
<dbReference type="InterPro" id="IPR042099">
    <property type="entry name" value="ANL_N_sf"/>
</dbReference>
<evidence type="ECO:0000313" key="7">
    <source>
        <dbReference type="Proteomes" id="UP000288805"/>
    </source>
</evidence>
<organism evidence="6 7">
    <name type="scientific">Vitis vinifera</name>
    <name type="common">Grape</name>
    <dbReference type="NCBI Taxonomy" id="29760"/>
    <lineage>
        <taxon>Eukaryota</taxon>
        <taxon>Viridiplantae</taxon>
        <taxon>Streptophyta</taxon>
        <taxon>Embryophyta</taxon>
        <taxon>Tracheophyta</taxon>
        <taxon>Spermatophyta</taxon>
        <taxon>Magnoliopsida</taxon>
        <taxon>eudicotyledons</taxon>
        <taxon>Gunneridae</taxon>
        <taxon>Pentapetalae</taxon>
        <taxon>rosids</taxon>
        <taxon>Vitales</taxon>
        <taxon>Vitaceae</taxon>
        <taxon>Viteae</taxon>
        <taxon>Vitis</taxon>
    </lineage>
</organism>
<dbReference type="AlphaFoldDB" id="A0A438E8N1"/>
<dbReference type="CDD" id="cd05931">
    <property type="entry name" value="FAAL"/>
    <property type="match status" value="1"/>
</dbReference>
<dbReference type="Proteomes" id="UP000288805">
    <property type="component" value="Unassembled WGS sequence"/>
</dbReference>
<dbReference type="Gene3D" id="3.30.300.30">
    <property type="match status" value="1"/>
</dbReference>
<evidence type="ECO:0000259" key="5">
    <source>
        <dbReference type="Pfam" id="PF23024"/>
    </source>
</evidence>
<name>A0A438E8N1_VITVI</name>